<gene>
    <name evidence="1" type="ORF">Fmac_028302</name>
</gene>
<organism evidence="1 2">
    <name type="scientific">Flemingia macrophylla</name>
    <dbReference type="NCBI Taxonomy" id="520843"/>
    <lineage>
        <taxon>Eukaryota</taxon>
        <taxon>Viridiplantae</taxon>
        <taxon>Streptophyta</taxon>
        <taxon>Embryophyta</taxon>
        <taxon>Tracheophyta</taxon>
        <taxon>Spermatophyta</taxon>
        <taxon>Magnoliopsida</taxon>
        <taxon>eudicotyledons</taxon>
        <taxon>Gunneridae</taxon>
        <taxon>Pentapetalae</taxon>
        <taxon>rosids</taxon>
        <taxon>fabids</taxon>
        <taxon>Fabales</taxon>
        <taxon>Fabaceae</taxon>
        <taxon>Papilionoideae</taxon>
        <taxon>50 kb inversion clade</taxon>
        <taxon>NPAAA clade</taxon>
        <taxon>indigoferoid/millettioid clade</taxon>
        <taxon>Phaseoleae</taxon>
        <taxon>Flemingia</taxon>
    </lineage>
</organism>
<protein>
    <submittedName>
        <fullName evidence="1">Uncharacterized protein</fullName>
    </submittedName>
</protein>
<accession>A0ABD1L744</accession>
<dbReference type="EMBL" id="JBGMDY010000010">
    <property type="protein sequence ID" value="KAL2319333.1"/>
    <property type="molecule type" value="Genomic_DNA"/>
</dbReference>
<keyword evidence="2" id="KW-1185">Reference proteome</keyword>
<proteinExistence type="predicted"/>
<dbReference type="Proteomes" id="UP001603857">
    <property type="component" value="Unassembled WGS sequence"/>
</dbReference>
<sequence length="159" mass="18957">MGYMYKRLPIWLTYKVEMTLKRISMFPRYATTANPVKDLREWEYRISQSETLRHRLRELDIAAPKKRAIHLPRHTPAQIEIAKGAFGRLKAAAEKRYPKEHLKYGLSRWSGALTEAKKFDVRNYGLCARWEPPRWATTNVAGWRCTTFLRKYRRRSGNW</sequence>
<evidence type="ECO:0000313" key="1">
    <source>
        <dbReference type="EMBL" id="KAL2319333.1"/>
    </source>
</evidence>
<reference evidence="1 2" key="1">
    <citation type="submission" date="2024-08" db="EMBL/GenBank/DDBJ databases">
        <title>Insights into the chromosomal genome structure of Flemingia macrophylla.</title>
        <authorList>
            <person name="Ding Y."/>
            <person name="Zhao Y."/>
            <person name="Bi W."/>
            <person name="Wu M."/>
            <person name="Zhao G."/>
            <person name="Gong Y."/>
            <person name="Li W."/>
            <person name="Zhang P."/>
        </authorList>
    </citation>
    <scope>NUCLEOTIDE SEQUENCE [LARGE SCALE GENOMIC DNA]</scope>
    <source>
        <strain evidence="1">DYQJB</strain>
        <tissue evidence="1">Leaf</tissue>
    </source>
</reference>
<comment type="caution">
    <text evidence="1">The sequence shown here is derived from an EMBL/GenBank/DDBJ whole genome shotgun (WGS) entry which is preliminary data.</text>
</comment>
<evidence type="ECO:0000313" key="2">
    <source>
        <dbReference type="Proteomes" id="UP001603857"/>
    </source>
</evidence>
<dbReference type="AlphaFoldDB" id="A0ABD1L744"/>
<name>A0ABD1L744_9FABA</name>